<evidence type="ECO:0000256" key="5">
    <source>
        <dbReference type="ARBA" id="ARBA00034769"/>
    </source>
</evidence>
<dbReference type="PANTHER" id="PTHR10736:SF65">
    <property type="entry name" value="BESTROPHIN 1, ISOFORM C-RELATED"/>
    <property type="match status" value="1"/>
</dbReference>
<gene>
    <name evidence="9 10 11" type="primary">LOC106470101</name>
</gene>
<feature type="compositionally biased region" description="Polar residues" evidence="6">
    <location>
        <begin position="747"/>
        <end position="760"/>
    </location>
</feature>
<evidence type="ECO:0000256" key="1">
    <source>
        <dbReference type="ARBA" id="ARBA00004370"/>
    </source>
</evidence>
<feature type="transmembrane region" description="Helical" evidence="7">
    <location>
        <begin position="272"/>
        <end position="289"/>
    </location>
</feature>
<feature type="region of interest" description="Disordered" evidence="6">
    <location>
        <begin position="736"/>
        <end position="767"/>
    </location>
</feature>
<feature type="region of interest" description="Disordered" evidence="6">
    <location>
        <begin position="583"/>
        <end position="609"/>
    </location>
</feature>
<protein>
    <submittedName>
        <fullName evidence="9 10">Bestrophin homolog 22-like</fullName>
    </submittedName>
</protein>
<feature type="region of interest" description="Disordered" evidence="6">
    <location>
        <begin position="442"/>
        <end position="489"/>
    </location>
</feature>
<accession>A0ABM1TES1</accession>
<dbReference type="InterPro" id="IPR000615">
    <property type="entry name" value="Bestrophin"/>
</dbReference>
<sequence>MTVSYTAEVATSRGLGCFWKLLFRWRGSIYKLLWPELCLYLFVYYLINIIYRTSLNDSSKSYFEKIVLYCATFSNLIPISFVLGFYVSLIIKRWWDSFSSIPWPDNMAFYVSAFIHGQDERGRLMRRTIMRYVNLAFIITLTCISPAVKKRFPTLDHLVEAGVLLANEKEVIDHLKTPHPIYWMPLIWASSICIRARKEGRVRDDFALKTLVDEIAKYRGKCGDLFNYDWISIPLVYTQVVTLAVYTYFLAALMGSQMLDPEKGYDNHHVDIYVPIFNFLQFFFYMGWLKVAEVLINPFGEDDDDFELHWIIDRDIQFSYLVVDEMHQEHPELIKDQYWDEVMPPDLPYTIASRHFYCEPPQGSAASIIVPPDEAEFLPPVEEEEKDATELETKLNIPYSLPVKRLHGSRPLSFGSRSTLMGSSYRRQAPWSILNKMLGRDNSVSGSNMSLQSSRRGKHGRGMLGSMPKDIASSQMTSQSPLPTPSSTIPEFQEDIFRMSEISLSDTRPTQLAQNSVASSISNLQGKHYSHQIPSAKHTIASEYPIKMGHSEDLLRGSSVKLRPKMPSMKDFGRLRKRNSIALCESENSDEQQKTPDKNNKTRHNSGSQTSIQTAIYQEDSDYDLPFSSQDQGENIHRGQKNILRMKHKFNRARKINKSTPSVTRSPTGSFVTLISTSKHGRNASTTSIITNSAEENPVKNILFRHKDGLLSTANKIASSLSLKPRRSVSVADSSSEVKVEPGQHHATWQQNVKTGSHPSSPGEDFEEYDNEETLTQTSNAGLLAMLMKFQQEQNSRYSQENMDGQSVKSIGDINPKSISSNIYASDGFINSSKDSIASSIPGNVDYSSEILEDMELEPPETDLPSTEQNTIVTNV</sequence>
<dbReference type="Pfam" id="PF01062">
    <property type="entry name" value="Bestrophin"/>
    <property type="match status" value="1"/>
</dbReference>
<dbReference type="RefSeq" id="XP_022254380.1">
    <property type="nucleotide sequence ID" value="XM_022398672.1"/>
</dbReference>
<reference evidence="9 10" key="1">
    <citation type="submission" date="2025-05" db="UniProtKB">
        <authorList>
            <consortium name="RefSeq"/>
        </authorList>
    </citation>
    <scope>IDENTIFICATION</scope>
    <source>
        <tissue evidence="9 10">Muscle</tissue>
    </source>
</reference>
<dbReference type="RefSeq" id="XP_022254377.1">
    <property type="nucleotide sequence ID" value="XM_022398669.1"/>
</dbReference>
<feature type="transmembrane region" description="Helical" evidence="7">
    <location>
        <begin position="129"/>
        <end position="148"/>
    </location>
</feature>
<evidence type="ECO:0000313" key="11">
    <source>
        <dbReference type="RefSeq" id="XP_022254380.1"/>
    </source>
</evidence>
<name>A0ABM1TES1_LIMPO</name>
<comment type="subcellular location">
    <subcellularLocation>
        <location evidence="1">Membrane</location>
    </subcellularLocation>
</comment>
<evidence type="ECO:0000313" key="10">
    <source>
        <dbReference type="RefSeq" id="XP_022254379.1"/>
    </source>
</evidence>
<dbReference type="PANTHER" id="PTHR10736">
    <property type="entry name" value="BESTROPHIN"/>
    <property type="match status" value="1"/>
</dbReference>
<evidence type="ECO:0000313" key="9">
    <source>
        <dbReference type="RefSeq" id="XP_022254377.1"/>
    </source>
</evidence>
<feature type="compositionally biased region" description="Basic and acidic residues" evidence="6">
    <location>
        <begin position="591"/>
        <end position="600"/>
    </location>
</feature>
<dbReference type="GeneID" id="106470101"/>
<proteinExistence type="inferred from homology"/>
<evidence type="ECO:0000256" key="2">
    <source>
        <dbReference type="ARBA" id="ARBA00022692"/>
    </source>
</evidence>
<keyword evidence="4 7" id="KW-0472">Membrane</keyword>
<dbReference type="InterPro" id="IPR021134">
    <property type="entry name" value="Bestrophin-like"/>
</dbReference>
<feature type="transmembrane region" description="Helical" evidence="7">
    <location>
        <begin position="32"/>
        <end position="51"/>
    </location>
</feature>
<evidence type="ECO:0000256" key="6">
    <source>
        <dbReference type="SAM" id="MobiDB-lite"/>
    </source>
</evidence>
<evidence type="ECO:0000256" key="3">
    <source>
        <dbReference type="ARBA" id="ARBA00022989"/>
    </source>
</evidence>
<feature type="transmembrane region" description="Helical" evidence="7">
    <location>
        <begin position="66"/>
        <end position="91"/>
    </location>
</feature>
<feature type="transmembrane region" description="Helical" evidence="7">
    <location>
        <begin position="230"/>
        <end position="251"/>
    </location>
</feature>
<keyword evidence="2 7" id="KW-0812">Transmembrane</keyword>
<dbReference type="RefSeq" id="XP_022254379.1">
    <property type="nucleotide sequence ID" value="XM_022398671.1"/>
</dbReference>
<evidence type="ECO:0000313" key="8">
    <source>
        <dbReference type="Proteomes" id="UP000694941"/>
    </source>
</evidence>
<evidence type="ECO:0000256" key="7">
    <source>
        <dbReference type="SAM" id="Phobius"/>
    </source>
</evidence>
<feature type="compositionally biased region" description="Polar residues" evidence="6">
    <location>
        <begin position="442"/>
        <end position="454"/>
    </location>
</feature>
<comment type="similarity">
    <text evidence="5">Belongs to the anion channel-forming bestrophin (TC 1.A.46) family. Calcium-sensitive chloride channel subfamily.</text>
</comment>
<dbReference type="Proteomes" id="UP000694941">
    <property type="component" value="Unplaced"/>
</dbReference>
<organism evidence="8 9">
    <name type="scientific">Limulus polyphemus</name>
    <name type="common">Atlantic horseshoe crab</name>
    <dbReference type="NCBI Taxonomy" id="6850"/>
    <lineage>
        <taxon>Eukaryota</taxon>
        <taxon>Metazoa</taxon>
        <taxon>Ecdysozoa</taxon>
        <taxon>Arthropoda</taxon>
        <taxon>Chelicerata</taxon>
        <taxon>Merostomata</taxon>
        <taxon>Xiphosura</taxon>
        <taxon>Limulidae</taxon>
        <taxon>Limulus</taxon>
    </lineage>
</organism>
<keyword evidence="3 7" id="KW-1133">Transmembrane helix</keyword>
<keyword evidence="8" id="KW-1185">Reference proteome</keyword>
<evidence type="ECO:0000256" key="4">
    <source>
        <dbReference type="ARBA" id="ARBA00023136"/>
    </source>
</evidence>
<feature type="compositionally biased region" description="Low complexity" evidence="6">
    <location>
        <begin position="473"/>
        <end position="488"/>
    </location>
</feature>